<feature type="compositionally biased region" description="Basic residues" evidence="2">
    <location>
        <begin position="383"/>
        <end position="401"/>
    </location>
</feature>
<sequence>MPCGTGPLCLRTSLGQLPTVARWGPEASAAMAAAARSARSLGICARGSCRVGAPTSALAAARALRGEVPEALATRRGDLEGAEWWERHEGLFAQARREWGALCPDVYHLAPPGTCRRPPGHPAHSPPLAGCAPPPATRCWTARRPRSARCCGRCVPTAPGWRCTSWTSSRVLRRAARRDRPPGGQRHPPAAPQRHEPLRGHPVSAGVPGGPARPGHAMVVAPLAAELWPEWAGEGDCEETYGFVVRYRLGEDVDLAEHSDTANVTLNLCLGRAFEGGDLYFKGCRFTPSDADAEERPVPHQRGAALLHLWRKKKLRLRNFMPGRFLLLRPRRPYPRRAPADRGGALEPDPLGHRRGRRGAHPAVHAPRWGVAAARLARMRPGRPRGLRASARRLSRCRRPRAASASRGEVARARASQAEGLLWQAWAWEPLAVGIVQDEMVQPKPSCQKRAECSKHVLSNDA</sequence>
<accession>A0ABN9VEG6</accession>
<dbReference type="EMBL" id="CAUYUJ010017079">
    <property type="protein sequence ID" value="CAK0871513.1"/>
    <property type="molecule type" value="Genomic_DNA"/>
</dbReference>
<evidence type="ECO:0000256" key="2">
    <source>
        <dbReference type="SAM" id="MobiDB-lite"/>
    </source>
</evidence>
<keyword evidence="1" id="KW-0847">Vitamin C</keyword>
<protein>
    <submittedName>
        <fullName evidence="3">Uncharacterized protein</fullName>
    </submittedName>
</protein>
<reference evidence="3" key="1">
    <citation type="submission" date="2023-10" db="EMBL/GenBank/DDBJ databases">
        <authorList>
            <person name="Chen Y."/>
            <person name="Shah S."/>
            <person name="Dougan E. K."/>
            <person name="Thang M."/>
            <person name="Chan C."/>
        </authorList>
    </citation>
    <scope>NUCLEOTIDE SEQUENCE [LARGE SCALE GENOMIC DNA]</scope>
</reference>
<dbReference type="PANTHER" id="PTHR24014">
    <property type="entry name" value="2-OXOGLUTARATE AND IRON-DEPENDENT OXYGENASE DOMAIN-CONTAINING PROTEIN 2"/>
    <property type="match status" value="1"/>
</dbReference>
<evidence type="ECO:0000313" key="3">
    <source>
        <dbReference type="EMBL" id="CAK0871513.1"/>
    </source>
</evidence>
<dbReference type="Proteomes" id="UP001189429">
    <property type="component" value="Unassembled WGS sequence"/>
</dbReference>
<evidence type="ECO:0000313" key="4">
    <source>
        <dbReference type="Proteomes" id="UP001189429"/>
    </source>
</evidence>
<dbReference type="PANTHER" id="PTHR24014:SF4">
    <property type="entry name" value="2-OXOGLUTARATE AND IRON-DEPENDENT OXYGENASE DOMAIN-CONTAINING PROTEIN 2"/>
    <property type="match status" value="1"/>
</dbReference>
<gene>
    <name evidence="3" type="ORF">PCOR1329_LOCUS57331</name>
</gene>
<organism evidence="3 4">
    <name type="scientific">Prorocentrum cordatum</name>
    <dbReference type="NCBI Taxonomy" id="2364126"/>
    <lineage>
        <taxon>Eukaryota</taxon>
        <taxon>Sar</taxon>
        <taxon>Alveolata</taxon>
        <taxon>Dinophyceae</taxon>
        <taxon>Prorocentrales</taxon>
        <taxon>Prorocentraceae</taxon>
        <taxon>Prorocentrum</taxon>
    </lineage>
</organism>
<comment type="caution">
    <text evidence="3">The sequence shown here is derived from an EMBL/GenBank/DDBJ whole genome shotgun (WGS) entry which is preliminary data.</text>
</comment>
<feature type="region of interest" description="Disordered" evidence="2">
    <location>
        <begin position="336"/>
        <end position="363"/>
    </location>
</feature>
<feature type="region of interest" description="Disordered" evidence="2">
    <location>
        <begin position="383"/>
        <end position="410"/>
    </location>
</feature>
<evidence type="ECO:0000256" key="1">
    <source>
        <dbReference type="ARBA" id="ARBA00022896"/>
    </source>
</evidence>
<proteinExistence type="predicted"/>
<feature type="region of interest" description="Disordered" evidence="2">
    <location>
        <begin position="174"/>
        <end position="211"/>
    </location>
</feature>
<keyword evidence="4" id="KW-1185">Reference proteome</keyword>
<name>A0ABN9VEG6_9DINO</name>